<dbReference type="AlphaFoldDB" id="A0A1A9USK3"/>
<dbReference type="SUPFAM" id="SSF48726">
    <property type="entry name" value="Immunoglobulin"/>
    <property type="match status" value="1"/>
</dbReference>
<dbReference type="InterPro" id="IPR007110">
    <property type="entry name" value="Ig-like_dom"/>
</dbReference>
<dbReference type="InterPro" id="IPR013783">
    <property type="entry name" value="Ig-like_fold"/>
</dbReference>
<dbReference type="Proteomes" id="UP000078200">
    <property type="component" value="Unassembled WGS sequence"/>
</dbReference>
<dbReference type="EnsemblMetazoa" id="GAUT013935-RA">
    <property type="protein sequence ID" value="GAUT013935-PA"/>
    <property type="gene ID" value="GAUT013935"/>
</dbReference>
<dbReference type="Gene3D" id="2.60.40.10">
    <property type="entry name" value="Immunoglobulins"/>
    <property type="match status" value="1"/>
</dbReference>
<dbReference type="PROSITE" id="PS50835">
    <property type="entry name" value="IG_LIKE"/>
    <property type="match status" value="1"/>
</dbReference>
<dbReference type="PANTHER" id="PTHR23278:SF19">
    <property type="entry name" value="OBSCURIN"/>
    <property type="match status" value="1"/>
</dbReference>
<name>A0A1A9USK3_GLOAU</name>
<feature type="domain" description="Ig-like" evidence="1">
    <location>
        <begin position="33"/>
        <end position="115"/>
    </location>
</feature>
<accession>A0A1A9USK3</accession>
<evidence type="ECO:0000313" key="2">
    <source>
        <dbReference type="EnsemblMetazoa" id="GAUT013935-PA"/>
    </source>
</evidence>
<sequence length="178" mass="19930">MCQSLCSRLEKIRVEGGACGASTIILLKNSKQCIMLQFAKTNLQASTACLSSPPPTVTWLMNGQLQNSIVDYTYDGTINSKLVVRNLSRIHQHAVYTCQASNFHKKYVSTNITIELYCNTSYKKVPATIPSTTDEKLRSIKFLVISANSMSIPLYVVRIPKVGEYLDKIKFETELELI</sequence>
<dbReference type="VEuPathDB" id="VectorBase:GAUT013935"/>
<evidence type="ECO:0000313" key="3">
    <source>
        <dbReference type="Proteomes" id="UP000078200"/>
    </source>
</evidence>
<proteinExistence type="predicted"/>
<dbReference type="CDD" id="cd00096">
    <property type="entry name" value="Ig"/>
    <property type="match status" value="1"/>
</dbReference>
<organism evidence="2 3">
    <name type="scientific">Glossina austeni</name>
    <name type="common">Savannah tsetse fly</name>
    <dbReference type="NCBI Taxonomy" id="7395"/>
    <lineage>
        <taxon>Eukaryota</taxon>
        <taxon>Metazoa</taxon>
        <taxon>Ecdysozoa</taxon>
        <taxon>Arthropoda</taxon>
        <taxon>Hexapoda</taxon>
        <taxon>Insecta</taxon>
        <taxon>Pterygota</taxon>
        <taxon>Neoptera</taxon>
        <taxon>Endopterygota</taxon>
        <taxon>Diptera</taxon>
        <taxon>Brachycera</taxon>
        <taxon>Muscomorpha</taxon>
        <taxon>Hippoboscoidea</taxon>
        <taxon>Glossinidae</taxon>
        <taxon>Glossina</taxon>
    </lineage>
</organism>
<dbReference type="STRING" id="7395.A0A1A9USK3"/>
<evidence type="ECO:0000259" key="1">
    <source>
        <dbReference type="PROSITE" id="PS50835"/>
    </source>
</evidence>
<reference evidence="2" key="1">
    <citation type="submission" date="2020-05" db="UniProtKB">
        <authorList>
            <consortium name="EnsemblMetazoa"/>
        </authorList>
    </citation>
    <scope>IDENTIFICATION</scope>
    <source>
        <strain evidence="2">TTRI</strain>
    </source>
</reference>
<dbReference type="InterPro" id="IPR036179">
    <property type="entry name" value="Ig-like_dom_sf"/>
</dbReference>
<protein>
    <submittedName>
        <fullName evidence="2">Ig-like domain-containing protein</fullName>
    </submittedName>
</protein>
<dbReference type="Pfam" id="PF13927">
    <property type="entry name" value="Ig_3"/>
    <property type="match status" value="1"/>
</dbReference>
<dbReference type="PANTHER" id="PTHR23278">
    <property type="entry name" value="SIDESTEP PROTEIN"/>
    <property type="match status" value="1"/>
</dbReference>
<keyword evidence="3" id="KW-1185">Reference proteome</keyword>